<comment type="caution">
    <text evidence="2">The sequence shown here is derived from an EMBL/GenBank/DDBJ whole genome shotgun (WGS) entry which is preliminary data.</text>
</comment>
<feature type="region of interest" description="Disordered" evidence="1">
    <location>
        <begin position="267"/>
        <end position="291"/>
    </location>
</feature>
<evidence type="ECO:0000313" key="2">
    <source>
        <dbReference type="EMBL" id="KAA8635696.1"/>
    </source>
</evidence>
<dbReference type="EMBL" id="NMPR01000010">
    <property type="protein sequence ID" value="KAA8635696.1"/>
    <property type="molecule type" value="Genomic_DNA"/>
</dbReference>
<feature type="region of interest" description="Disordered" evidence="1">
    <location>
        <begin position="30"/>
        <end position="96"/>
    </location>
</feature>
<protein>
    <submittedName>
        <fullName evidence="2">Uncharacterized protein</fullName>
    </submittedName>
</protein>
<feature type="region of interest" description="Disordered" evidence="1">
    <location>
        <begin position="109"/>
        <end position="156"/>
    </location>
</feature>
<feature type="compositionally biased region" description="Polar residues" evidence="1">
    <location>
        <begin position="132"/>
        <end position="141"/>
    </location>
</feature>
<dbReference type="Proteomes" id="UP000433876">
    <property type="component" value="Unassembled WGS sequence"/>
</dbReference>
<evidence type="ECO:0000313" key="3">
    <source>
        <dbReference type="Proteomes" id="UP000433876"/>
    </source>
</evidence>
<dbReference type="AlphaFoldDB" id="A0A8S9A2D8"/>
<proteinExistence type="predicted"/>
<organism evidence="2 3">
    <name type="scientific">Sordaria macrospora</name>
    <dbReference type="NCBI Taxonomy" id="5147"/>
    <lineage>
        <taxon>Eukaryota</taxon>
        <taxon>Fungi</taxon>
        <taxon>Dikarya</taxon>
        <taxon>Ascomycota</taxon>
        <taxon>Pezizomycotina</taxon>
        <taxon>Sordariomycetes</taxon>
        <taxon>Sordariomycetidae</taxon>
        <taxon>Sordariales</taxon>
        <taxon>Sordariaceae</taxon>
        <taxon>Sordaria</taxon>
    </lineage>
</organism>
<feature type="compositionally biased region" description="Basic and acidic residues" evidence="1">
    <location>
        <begin position="143"/>
        <end position="153"/>
    </location>
</feature>
<name>A0A8S9A2D8_SORMA</name>
<gene>
    <name evidence="2" type="ORF">SMACR_00735</name>
</gene>
<accession>A0A8S9A2D8</accession>
<dbReference type="VEuPathDB" id="FungiDB:SMAC_00735"/>
<sequence length="291" mass="31730">MSRRPPIDSGEFELSTSVLSLLSPSKASTLLEETGCEQSDGTPLALLGDNITSPSPEKHRNPPPSFAAIVKAHGNEDRASSKITELPPSTEASPTLRGSVVAKAENQLEQLQDDEPAAKDQPSLSDEETLRPSENSQSSIPRLQEDSLQKDSTQEDNIQDNSIQNDDVHSHETSIAELIWALLVTFGTVAWGTSRLVFFSFLAPLSFVKHPGLALFETSKLWLLFASQCCTTLRLITKRLILIALIRLFKVLTWALQLLIWSKTSQATPQSDEGPAGHSSDQPKANGGHQL</sequence>
<evidence type="ECO:0000256" key="1">
    <source>
        <dbReference type="SAM" id="MobiDB-lite"/>
    </source>
</evidence>
<reference evidence="2 3" key="1">
    <citation type="submission" date="2017-07" db="EMBL/GenBank/DDBJ databases">
        <title>Genome sequence of the Sordaria macrospora wild type strain R19027.</title>
        <authorList>
            <person name="Nowrousian M."/>
            <person name="Teichert I."/>
            <person name="Kueck U."/>
        </authorList>
    </citation>
    <scope>NUCLEOTIDE SEQUENCE [LARGE SCALE GENOMIC DNA]</scope>
    <source>
        <strain evidence="2 3">R19027</strain>
        <tissue evidence="2">Mycelium</tissue>
    </source>
</reference>